<keyword evidence="6 10" id="KW-0732">Signal</keyword>
<evidence type="ECO:0000256" key="10">
    <source>
        <dbReference type="RuleBase" id="RU361143"/>
    </source>
</evidence>
<dbReference type="GO" id="GO:0018279">
    <property type="term" value="P:protein N-linked glycosylation via asparagine"/>
    <property type="evidence" value="ECO:0007669"/>
    <property type="project" value="TreeGrafter"/>
</dbReference>
<name>A0A5C3L7M4_COPMA</name>
<keyword evidence="12" id="KW-1185">Reference proteome</keyword>
<dbReference type="UniPathway" id="UPA00378"/>
<dbReference type="AlphaFoldDB" id="A0A5C3L7M4"/>
<comment type="function">
    <text evidence="1 10">Subunit of the oligosaccharyl transferase (OST) complex that catalyzes the initial transfer of a defined glycan (Glc(3)Man(9)GlcNAc(2) in eukaryotes) from the lipid carrier dolichol-pyrophosphate to an asparagine residue within an Asn-X-Ser/Thr consensus motif in nascent polypeptide chains, the first step in protein N-glycosylation. N-glycosylation occurs cotranslationally and the complex associates with the Sec61 complex at the channel-forming translocon complex that mediates protein translocation across the endoplasmic reticulum (ER). All subunits are required for a maximal enzyme activity.</text>
</comment>
<dbReference type="OrthoDB" id="310030at2759"/>
<dbReference type="InterPro" id="IPR007676">
    <property type="entry name" value="Ribophorin_I"/>
</dbReference>
<dbReference type="GO" id="GO:0016740">
    <property type="term" value="F:transferase activity"/>
    <property type="evidence" value="ECO:0007669"/>
    <property type="project" value="UniProtKB-KW"/>
</dbReference>
<dbReference type="Proteomes" id="UP000307440">
    <property type="component" value="Unassembled WGS sequence"/>
</dbReference>
<dbReference type="PANTHER" id="PTHR21049">
    <property type="entry name" value="RIBOPHORIN I"/>
    <property type="match status" value="1"/>
</dbReference>
<protein>
    <recommendedName>
        <fullName evidence="10">Dolichyl-diphosphooligosaccharide--protein glycosyltransferase subunit 1</fullName>
    </recommendedName>
</protein>
<keyword evidence="7 10" id="KW-0256">Endoplasmic reticulum</keyword>
<evidence type="ECO:0000256" key="9">
    <source>
        <dbReference type="ARBA" id="ARBA00023136"/>
    </source>
</evidence>
<evidence type="ECO:0000256" key="2">
    <source>
        <dbReference type="ARBA" id="ARBA00004115"/>
    </source>
</evidence>
<dbReference type="EMBL" id="ML210153">
    <property type="protein sequence ID" value="TFK28748.1"/>
    <property type="molecule type" value="Genomic_DNA"/>
</dbReference>
<keyword evidence="8 10" id="KW-1133">Transmembrane helix</keyword>
<comment type="similarity">
    <text evidence="4 10">Belongs to the OST1 family.</text>
</comment>
<dbReference type="GO" id="GO:0008250">
    <property type="term" value="C:oligosaccharyltransferase complex"/>
    <property type="evidence" value="ECO:0007669"/>
    <property type="project" value="UniProtKB-UniRule"/>
</dbReference>
<evidence type="ECO:0000256" key="3">
    <source>
        <dbReference type="ARBA" id="ARBA00004922"/>
    </source>
</evidence>
<evidence type="ECO:0000256" key="1">
    <source>
        <dbReference type="ARBA" id="ARBA00002791"/>
    </source>
</evidence>
<feature type="transmembrane region" description="Helical" evidence="10">
    <location>
        <begin position="456"/>
        <end position="473"/>
    </location>
</feature>
<keyword evidence="5 10" id="KW-0812">Transmembrane</keyword>
<evidence type="ECO:0000313" key="11">
    <source>
        <dbReference type="EMBL" id="TFK28748.1"/>
    </source>
</evidence>
<comment type="subcellular location">
    <subcellularLocation>
        <location evidence="2 10">Endoplasmic reticulum membrane</location>
        <topology evidence="2 10">Single-pass type I membrane protein</topology>
    </subcellularLocation>
</comment>
<gene>
    <name evidence="11" type="ORF">FA15DRAFT_664789</name>
</gene>
<comment type="subunit">
    <text evidence="10">Component of the oligosaccharyltransferase (OST) complex.</text>
</comment>
<dbReference type="STRING" id="230819.A0A5C3L7M4"/>
<evidence type="ECO:0000313" key="12">
    <source>
        <dbReference type="Proteomes" id="UP000307440"/>
    </source>
</evidence>
<evidence type="ECO:0000256" key="8">
    <source>
        <dbReference type="ARBA" id="ARBA00022989"/>
    </source>
</evidence>
<evidence type="ECO:0000256" key="6">
    <source>
        <dbReference type="ARBA" id="ARBA00022729"/>
    </source>
</evidence>
<dbReference type="PROSITE" id="PS51257">
    <property type="entry name" value="PROKAR_LIPOPROTEIN"/>
    <property type="match status" value="1"/>
</dbReference>
<accession>A0A5C3L7M4</accession>
<dbReference type="PANTHER" id="PTHR21049:SF0">
    <property type="entry name" value="DOLICHYL-DIPHOSPHOOLIGOSACCHARIDE--PROTEIN GLYCOSYLTRANSFERASE SUBUNIT 1"/>
    <property type="match status" value="1"/>
</dbReference>
<organism evidence="11 12">
    <name type="scientific">Coprinopsis marcescibilis</name>
    <name type="common">Agaric fungus</name>
    <name type="synonym">Psathyrella marcescibilis</name>
    <dbReference type="NCBI Taxonomy" id="230819"/>
    <lineage>
        <taxon>Eukaryota</taxon>
        <taxon>Fungi</taxon>
        <taxon>Dikarya</taxon>
        <taxon>Basidiomycota</taxon>
        <taxon>Agaricomycotina</taxon>
        <taxon>Agaricomycetes</taxon>
        <taxon>Agaricomycetidae</taxon>
        <taxon>Agaricales</taxon>
        <taxon>Agaricineae</taxon>
        <taxon>Psathyrellaceae</taxon>
        <taxon>Coprinopsis</taxon>
    </lineage>
</organism>
<evidence type="ECO:0000256" key="4">
    <source>
        <dbReference type="ARBA" id="ARBA00008905"/>
    </source>
</evidence>
<feature type="signal peptide" evidence="10">
    <location>
        <begin position="1"/>
        <end position="21"/>
    </location>
</feature>
<feature type="chain" id="PRO_5023153566" description="Dolichyl-diphosphooligosaccharide--protein glycosyltransferase subunit 1" evidence="10">
    <location>
        <begin position="22"/>
        <end position="487"/>
    </location>
</feature>
<keyword evidence="9 10" id="KW-0472">Membrane</keyword>
<evidence type="ECO:0000256" key="5">
    <source>
        <dbReference type="ARBA" id="ARBA00022692"/>
    </source>
</evidence>
<dbReference type="Pfam" id="PF04597">
    <property type="entry name" value="Ribophorin_I"/>
    <property type="match status" value="1"/>
</dbReference>
<proteinExistence type="inferred from homology"/>
<reference evidence="11 12" key="1">
    <citation type="journal article" date="2019" name="Nat. Ecol. Evol.">
        <title>Megaphylogeny resolves global patterns of mushroom evolution.</title>
        <authorList>
            <person name="Varga T."/>
            <person name="Krizsan K."/>
            <person name="Foldi C."/>
            <person name="Dima B."/>
            <person name="Sanchez-Garcia M."/>
            <person name="Sanchez-Ramirez S."/>
            <person name="Szollosi G.J."/>
            <person name="Szarkandi J.G."/>
            <person name="Papp V."/>
            <person name="Albert L."/>
            <person name="Andreopoulos W."/>
            <person name="Angelini C."/>
            <person name="Antonin V."/>
            <person name="Barry K.W."/>
            <person name="Bougher N.L."/>
            <person name="Buchanan P."/>
            <person name="Buyck B."/>
            <person name="Bense V."/>
            <person name="Catcheside P."/>
            <person name="Chovatia M."/>
            <person name="Cooper J."/>
            <person name="Damon W."/>
            <person name="Desjardin D."/>
            <person name="Finy P."/>
            <person name="Geml J."/>
            <person name="Haridas S."/>
            <person name="Hughes K."/>
            <person name="Justo A."/>
            <person name="Karasinski D."/>
            <person name="Kautmanova I."/>
            <person name="Kiss B."/>
            <person name="Kocsube S."/>
            <person name="Kotiranta H."/>
            <person name="LaButti K.M."/>
            <person name="Lechner B.E."/>
            <person name="Liimatainen K."/>
            <person name="Lipzen A."/>
            <person name="Lukacs Z."/>
            <person name="Mihaltcheva S."/>
            <person name="Morgado L.N."/>
            <person name="Niskanen T."/>
            <person name="Noordeloos M.E."/>
            <person name="Ohm R.A."/>
            <person name="Ortiz-Santana B."/>
            <person name="Ovrebo C."/>
            <person name="Racz N."/>
            <person name="Riley R."/>
            <person name="Savchenko A."/>
            <person name="Shiryaev A."/>
            <person name="Soop K."/>
            <person name="Spirin V."/>
            <person name="Szebenyi C."/>
            <person name="Tomsovsky M."/>
            <person name="Tulloss R.E."/>
            <person name="Uehling J."/>
            <person name="Grigoriev I.V."/>
            <person name="Vagvolgyi C."/>
            <person name="Papp T."/>
            <person name="Martin F.M."/>
            <person name="Miettinen O."/>
            <person name="Hibbett D.S."/>
            <person name="Nagy L.G."/>
        </authorList>
    </citation>
    <scope>NUCLEOTIDE SEQUENCE [LARGE SCALE GENOMIC DNA]</scope>
    <source>
        <strain evidence="11 12">CBS 121175</strain>
    </source>
</reference>
<comment type="pathway">
    <text evidence="3 10">Protein modification; protein glycosylation.</text>
</comment>
<keyword evidence="11" id="KW-0808">Transferase</keyword>
<sequence>MAFKWASIPLFILLWSTSASCATSDFENTAIVRSAELGGSVVHVTTTYSVRALVDNSKTYTVVLGAYERSKTSWIEAKIKGQDKALPTTERAESDYTLIDVSLPTALSTNKTLNLVLETVQTHATVPWPATAAQTEEQKLKYGTDLFVLSPYKTLIQRTKLRSIAPRIVAHTEPQGVDKFAGDALVTKSGSTIVYGPYSNIPPSANQNFVEEYQQRVEIQYYLEQPVLEVTEYKRAVEVSHWGANVNTQDEITLHNAGPKLKGHFSRLEHQVQSYTRKLAPHLLPALQLNLPAGIRNAYYYDQIGNVSTSKLRVAPLGPKGFPRSQQSVLELKPRYPLLGGWNYTFTLGWDAPLEGSVSYNKKTGAYTLAVPILTPVPGSVVNNEELTIILPEGATDVDFATPFAPVSATLGTHVTYLDTVGRPSITLRYENLTLKHAQEVYVTYKVPFTAHLRKAVSVAFAFFSLFAVAIIARRIDLSIGPKQKVQ</sequence>
<evidence type="ECO:0000256" key="7">
    <source>
        <dbReference type="ARBA" id="ARBA00022824"/>
    </source>
</evidence>